<evidence type="ECO:0000313" key="3">
    <source>
        <dbReference type="Proteomes" id="UP001321760"/>
    </source>
</evidence>
<evidence type="ECO:0000259" key="1">
    <source>
        <dbReference type="Pfam" id="PF06985"/>
    </source>
</evidence>
<organism evidence="2 3">
    <name type="scientific">Podospora aff. communis PSN243</name>
    <dbReference type="NCBI Taxonomy" id="3040156"/>
    <lineage>
        <taxon>Eukaryota</taxon>
        <taxon>Fungi</taxon>
        <taxon>Dikarya</taxon>
        <taxon>Ascomycota</taxon>
        <taxon>Pezizomycotina</taxon>
        <taxon>Sordariomycetes</taxon>
        <taxon>Sordariomycetidae</taxon>
        <taxon>Sordariales</taxon>
        <taxon>Podosporaceae</taxon>
        <taxon>Podospora</taxon>
    </lineage>
</organism>
<sequence length="764" mass="85359">MVEAVPFETHSCDQCQKLVIDLRASYEKSSRALRDLHLRWRQGTLGSTPAPEKEDSSNMAEQGVLFDVTFADLCAGAALGCQLFDWILDDECISRETIHSLARKDGIPIDDPENKIGSAFRDSSLWVGKWLPEPCPENTLASILPSVGDSLDQCRLWASTYQGSGNPLDIEFFQFLGLWDPATQKIVYRTRHGFQIFTRSDDAAAYSISNRPIGRYPGSAASLAKISSWLQNCQEHHGCKTTPKEMPTRVVHVTGTPEAIGLRLCLTENLGPGGEQDHKCTAANIATYQNLIPLDEQPATVRDAARVCMGMGLRYLWIDALCIVQDDPHDKRVEIAKMPSIYGGATVTIVAARSASSADGFLGERLPGPRAAATISYRCIDGQLGTVTLARLDGDGESGFEPVEPIDERGWTLQERLLSSRIVEFGSRQTRWICPETRTRTDSNDNDDDLTDGWRRRVPYSNKRKTEGLHLDVIRAAKPTIDYYGRPRASRFADYHKAMDHWEQICATFTQRALTLPADRAVAIAGLAQTFAEFSGDRYLAGLWKSCFHSGLLWSIDHTSREWPNSPLPRPATYQGPSWSWLAVNGPVRFARVVLRPAECVAEVLRVETEPASPAAPFALVRPRSGRLTLCARTHPGFRRRVPLRSPGRFRDEVTLIGIKKPLACYATVELRVDVLGEGLDEDEERAGCLLVEITRRMEGEKLSSPGLVLRWSSPERKTYSRVGVFSYHGEKKGRVMEEFWKEGDPKEVEFDWFSDEPMVVEII</sequence>
<reference evidence="2" key="2">
    <citation type="submission" date="2023-05" db="EMBL/GenBank/DDBJ databases">
        <authorList>
            <consortium name="Lawrence Berkeley National Laboratory"/>
            <person name="Steindorff A."/>
            <person name="Hensen N."/>
            <person name="Bonometti L."/>
            <person name="Westerberg I."/>
            <person name="Brannstrom I.O."/>
            <person name="Guillou S."/>
            <person name="Cros-Aarteil S."/>
            <person name="Calhoun S."/>
            <person name="Haridas S."/>
            <person name="Kuo A."/>
            <person name="Mondo S."/>
            <person name="Pangilinan J."/>
            <person name="Riley R."/>
            <person name="Labutti K."/>
            <person name="Andreopoulos B."/>
            <person name="Lipzen A."/>
            <person name="Chen C."/>
            <person name="Yanf M."/>
            <person name="Daum C."/>
            <person name="Ng V."/>
            <person name="Clum A."/>
            <person name="Ohm R."/>
            <person name="Martin F."/>
            <person name="Silar P."/>
            <person name="Natvig D."/>
            <person name="Lalanne C."/>
            <person name="Gautier V."/>
            <person name="Ament-Velasquez S.L."/>
            <person name="Kruys A."/>
            <person name="Hutchinson M.I."/>
            <person name="Powell A.J."/>
            <person name="Barry K."/>
            <person name="Miller A.N."/>
            <person name="Grigoriev I.V."/>
            <person name="Debuchy R."/>
            <person name="Gladieux P."/>
            <person name="Thoren M.H."/>
            <person name="Johannesson H."/>
        </authorList>
    </citation>
    <scope>NUCLEOTIDE SEQUENCE</scope>
    <source>
        <strain evidence="2">PSN243</strain>
    </source>
</reference>
<evidence type="ECO:0000313" key="2">
    <source>
        <dbReference type="EMBL" id="KAK4455314.1"/>
    </source>
</evidence>
<keyword evidence="3" id="KW-1185">Reference proteome</keyword>
<dbReference type="Pfam" id="PF06985">
    <property type="entry name" value="HET"/>
    <property type="match status" value="1"/>
</dbReference>
<feature type="domain" description="Heterokaryon incompatibility" evidence="1">
    <location>
        <begin position="293"/>
        <end position="415"/>
    </location>
</feature>
<dbReference type="AlphaFoldDB" id="A0AAV9H2P3"/>
<dbReference type="InterPro" id="IPR010730">
    <property type="entry name" value="HET"/>
</dbReference>
<accession>A0AAV9H2P3</accession>
<dbReference type="Proteomes" id="UP001321760">
    <property type="component" value="Unassembled WGS sequence"/>
</dbReference>
<gene>
    <name evidence="2" type="ORF">QBC34DRAFT_481428</name>
</gene>
<reference evidence="2" key="1">
    <citation type="journal article" date="2023" name="Mol. Phylogenet. Evol.">
        <title>Genome-scale phylogeny and comparative genomics of the fungal order Sordariales.</title>
        <authorList>
            <person name="Hensen N."/>
            <person name="Bonometti L."/>
            <person name="Westerberg I."/>
            <person name="Brannstrom I.O."/>
            <person name="Guillou S."/>
            <person name="Cros-Aarteil S."/>
            <person name="Calhoun S."/>
            <person name="Haridas S."/>
            <person name="Kuo A."/>
            <person name="Mondo S."/>
            <person name="Pangilinan J."/>
            <person name="Riley R."/>
            <person name="LaButti K."/>
            <person name="Andreopoulos B."/>
            <person name="Lipzen A."/>
            <person name="Chen C."/>
            <person name="Yan M."/>
            <person name="Daum C."/>
            <person name="Ng V."/>
            <person name="Clum A."/>
            <person name="Steindorff A."/>
            <person name="Ohm R.A."/>
            <person name="Martin F."/>
            <person name="Silar P."/>
            <person name="Natvig D.O."/>
            <person name="Lalanne C."/>
            <person name="Gautier V."/>
            <person name="Ament-Velasquez S.L."/>
            <person name="Kruys A."/>
            <person name="Hutchinson M.I."/>
            <person name="Powell A.J."/>
            <person name="Barry K."/>
            <person name="Miller A.N."/>
            <person name="Grigoriev I.V."/>
            <person name="Debuchy R."/>
            <person name="Gladieux P."/>
            <person name="Hiltunen Thoren M."/>
            <person name="Johannesson H."/>
        </authorList>
    </citation>
    <scope>NUCLEOTIDE SEQUENCE</scope>
    <source>
        <strain evidence="2">PSN243</strain>
    </source>
</reference>
<protein>
    <recommendedName>
        <fullName evidence="1">Heterokaryon incompatibility domain-containing protein</fullName>
    </recommendedName>
</protein>
<name>A0AAV9H2P3_9PEZI</name>
<dbReference type="PANTHER" id="PTHR33112">
    <property type="entry name" value="DOMAIN PROTEIN, PUTATIVE-RELATED"/>
    <property type="match status" value="1"/>
</dbReference>
<dbReference type="PANTHER" id="PTHR33112:SF16">
    <property type="entry name" value="HETEROKARYON INCOMPATIBILITY DOMAIN-CONTAINING PROTEIN"/>
    <property type="match status" value="1"/>
</dbReference>
<comment type="caution">
    <text evidence="2">The sequence shown here is derived from an EMBL/GenBank/DDBJ whole genome shotgun (WGS) entry which is preliminary data.</text>
</comment>
<dbReference type="EMBL" id="MU865914">
    <property type="protein sequence ID" value="KAK4455314.1"/>
    <property type="molecule type" value="Genomic_DNA"/>
</dbReference>
<proteinExistence type="predicted"/>